<dbReference type="InterPro" id="IPR050309">
    <property type="entry name" value="Type-B_Carboxylest/Lipase"/>
</dbReference>
<feature type="region of interest" description="Disordered" evidence="4">
    <location>
        <begin position="1"/>
        <end position="20"/>
    </location>
</feature>
<reference evidence="6 7" key="1">
    <citation type="submission" date="2017-12" db="EMBL/GenBank/DDBJ databases">
        <title>Corynebacterium mastitidis 16-1433 Genome.</title>
        <authorList>
            <person name="Gulvik C.A."/>
        </authorList>
    </citation>
    <scope>NUCLEOTIDE SEQUENCE [LARGE SCALE GENOMIC DNA]</scope>
    <source>
        <strain evidence="6 7">16-1433</strain>
    </source>
</reference>
<dbReference type="GO" id="GO:0016787">
    <property type="term" value="F:hydrolase activity"/>
    <property type="evidence" value="ECO:0007669"/>
    <property type="project" value="UniProtKB-KW"/>
</dbReference>
<dbReference type="EMBL" id="PJAF01000009">
    <property type="protein sequence ID" value="PKF68931.1"/>
    <property type="molecule type" value="Genomic_DNA"/>
</dbReference>
<dbReference type="STRING" id="1121365.GCA_000375365_00349"/>
<dbReference type="Pfam" id="PF00135">
    <property type="entry name" value="COesterase"/>
    <property type="match status" value="1"/>
</dbReference>
<comment type="caution">
    <text evidence="6">The sequence shown here is derived from an EMBL/GenBank/DDBJ whole genome shotgun (WGS) entry which is preliminary data.</text>
</comment>
<evidence type="ECO:0000256" key="4">
    <source>
        <dbReference type="SAM" id="MobiDB-lite"/>
    </source>
</evidence>
<dbReference type="PANTHER" id="PTHR11559">
    <property type="entry name" value="CARBOXYLESTERASE"/>
    <property type="match status" value="1"/>
</dbReference>
<dbReference type="SUPFAM" id="SSF53474">
    <property type="entry name" value="alpha/beta-Hydrolases"/>
    <property type="match status" value="1"/>
</dbReference>
<proteinExistence type="inferred from homology"/>
<dbReference type="InterPro" id="IPR019826">
    <property type="entry name" value="Carboxylesterase_B_AS"/>
</dbReference>
<feature type="domain" description="Carboxylesterase type B" evidence="5">
    <location>
        <begin position="80"/>
        <end position="211"/>
    </location>
</feature>
<dbReference type="InterPro" id="IPR002018">
    <property type="entry name" value="CarbesteraseB"/>
</dbReference>
<comment type="similarity">
    <text evidence="1 3">Belongs to the type-B carboxylesterase/lipase family.</text>
</comment>
<dbReference type="EC" id="3.1.1.-" evidence="3"/>
<evidence type="ECO:0000256" key="1">
    <source>
        <dbReference type="ARBA" id="ARBA00005964"/>
    </source>
</evidence>
<evidence type="ECO:0000259" key="5">
    <source>
        <dbReference type="Pfam" id="PF00135"/>
    </source>
</evidence>
<evidence type="ECO:0000313" key="7">
    <source>
        <dbReference type="Proteomes" id="UP000233249"/>
    </source>
</evidence>
<organism evidence="6 7">
    <name type="scientific">Corynebacterium mastitidis</name>
    <dbReference type="NCBI Taxonomy" id="161890"/>
    <lineage>
        <taxon>Bacteria</taxon>
        <taxon>Bacillati</taxon>
        <taxon>Actinomycetota</taxon>
        <taxon>Actinomycetes</taxon>
        <taxon>Mycobacteriales</taxon>
        <taxon>Corynebacteriaceae</taxon>
        <taxon>Corynebacterium</taxon>
    </lineage>
</organism>
<dbReference type="AlphaFoldDB" id="A0A2N0X892"/>
<evidence type="ECO:0000256" key="3">
    <source>
        <dbReference type="RuleBase" id="RU361235"/>
    </source>
</evidence>
<gene>
    <name evidence="6" type="ORF">CXB45_04280</name>
</gene>
<protein>
    <recommendedName>
        <fullName evidence="3">Carboxylic ester hydrolase</fullName>
        <ecNumber evidence="3">3.1.1.-</ecNumber>
    </recommendedName>
</protein>
<accession>A0A2N0X892</accession>
<evidence type="ECO:0000256" key="2">
    <source>
        <dbReference type="ARBA" id="ARBA00022801"/>
    </source>
</evidence>
<dbReference type="PROSITE" id="PS00122">
    <property type="entry name" value="CARBOXYLESTERASE_B_1"/>
    <property type="match status" value="1"/>
</dbReference>
<evidence type="ECO:0000313" key="6">
    <source>
        <dbReference type="EMBL" id="PKF68931.1"/>
    </source>
</evidence>
<dbReference type="Gene3D" id="3.40.50.1820">
    <property type="entry name" value="alpha/beta hydrolase"/>
    <property type="match status" value="1"/>
</dbReference>
<dbReference type="Proteomes" id="UP000233249">
    <property type="component" value="Unassembled WGS sequence"/>
</dbReference>
<dbReference type="InterPro" id="IPR029058">
    <property type="entry name" value="AB_hydrolase_fold"/>
</dbReference>
<sequence>MPTIVERQSCYGSTMPTAPAPVTVSTPEGRFRGIAHATHAEFSSIEFCTIPGPFQDSRPRRGTPEERIDATTAHPERVALSVTTPPGAAFGDDLPVIVYVHGGSYDSGSHEEEDSQGPAMSRAGIIVVRLGYRTGLPGFAQFSDDEPQHYRGVADCQWGLEWVQRCIEYFGGDPTNITLVGQSAGAGIALWLTRRDHYRGAFRRVVAMSPAYPRRPFAQRKGSLRRLLFTPITRRHLTELHRTKPEALARGYRRLRSRYFYDLALGPSAFAANELSNIPILVTCTREECFEFVPAVRRLDARGHGGMAVRVMAKTMGLEVPASSYLRSARKVYGRREMSQLISDASIRRWVSDTAENAPAQCWVLQYEGSDAHPMLHCDDLPLVFRPEPTRRSIHRIVVDFARGTMPAWPRYQRTDGRKVRVYDATSGELRTESDPLKPVRLAFTHHIPWKSAGAR</sequence>
<keyword evidence="2 3" id="KW-0378">Hydrolase</keyword>
<name>A0A2N0X892_9CORY</name>